<dbReference type="RefSeq" id="WP_072235727.1">
    <property type="nucleotide sequence ID" value="NZ_CP011940.1"/>
</dbReference>
<comment type="caution">
    <text evidence="2">The sequence shown here is derived from an EMBL/GenBank/DDBJ whole genome shotgun (WGS) entry which is preliminary data.</text>
</comment>
<evidence type="ECO:0000313" key="2">
    <source>
        <dbReference type="EMBL" id="NME27317.1"/>
    </source>
</evidence>
<keyword evidence="4" id="KW-1185">Reference proteome</keyword>
<dbReference type="Gene3D" id="1.10.1220.10">
    <property type="entry name" value="Met repressor-like"/>
    <property type="match status" value="1"/>
</dbReference>
<evidence type="ECO:0000313" key="3">
    <source>
        <dbReference type="Proteomes" id="UP000591071"/>
    </source>
</evidence>
<dbReference type="AlphaFoldDB" id="A0A848BW78"/>
<dbReference type="Proteomes" id="UP001605989">
    <property type="component" value="Unassembled WGS sequence"/>
</dbReference>
<dbReference type="EMBL" id="JABAFG010000002">
    <property type="protein sequence ID" value="NME27317.1"/>
    <property type="molecule type" value="Genomic_DNA"/>
</dbReference>
<reference evidence="2 3" key="1">
    <citation type="submission" date="2020-04" db="EMBL/GenBank/DDBJ databases">
        <authorList>
            <person name="Hitch T.C.A."/>
            <person name="Wylensek D."/>
            <person name="Clavel T."/>
        </authorList>
    </citation>
    <scope>NUCLEOTIDE SEQUENCE [LARGE SCALE GENOMIC DNA]</scope>
    <source>
        <strain evidence="2 3">Oil-RF-744-FAT-WT-6-1</strain>
    </source>
</reference>
<dbReference type="InterPro" id="IPR013321">
    <property type="entry name" value="Arc_rbn_hlx_hlx"/>
</dbReference>
<evidence type="ECO:0000313" key="1">
    <source>
        <dbReference type="EMBL" id="MFG6272264.1"/>
    </source>
</evidence>
<dbReference type="Pfam" id="PF04221">
    <property type="entry name" value="RelB"/>
    <property type="match status" value="1"/>
</dbReference>
<dbReference type="InterPro" id="IPR007337">
    <property type="entry name" value="RelB/DinJ"/>
</dbReference>
<reference evidence="1 4" key="2">
    <citation type="submission" date="2024-10" db="EMBL/GenBank/DDBJ databases">
        <authorList>
            <person name="Sang B.-I."/>
            <person name="Prabhaharan D."/>
        </authorList>
    </citation>
    <scope>NUCLEOTIDE SEQUENCE [LARGE SCALE GENOMIC DNA]</scope>
    <source>
        <strain evidence="1 4">MH</strain>
    </source>
</reference>
<dbReference type="EMBL" id="JBIEKR010000002">
    <property type="protein sequence ID" value="MFG6272264.1"/>
    <property type="molecule type" value="Genomic_DNA"/>
</dbReference>
<accession>A0A848BW78</accession>
<organism evidence="2 3">
    <name type="scientific">Megasphaera hexanoica</name>
    <dbReference type="NCBI Taxonomy" id="1675036"/>
    <lineage>
        <taxon>Bacteria</taxon>
        <taxon>Bacillati</taxon>
        <taxon>Bacillota</taxon>
        <taxon>Negativicutes</taxon>
        <taxon>Veillonellales</taxon>
        <taxon>Veillonellaceae</taxon>
        <taxon>Megasphaera</taxon>
    </lineage>
</organism>
<dbReference type="Proteomes" id="UP000591071">
    <property type="component" value="Unassembled WGS sequence"/>
</dbReference>
<dbReference type="OrthoDB" id="1624628at2"/>
<dbReference type="GO" id="GO:0006355">
    <property type="term" value="P:regulation of DNA-templated transcription"/>
    <property type="evidence" value="ECO:0007669"/>
    <property type="project" value="InterPro"/>
</dbReference>
<name>A0A848BW78_9FIRM</name>
<gene>
    <name evidence="1" type="ORF">ACGTZG_03580</name>
    <name evidence="2" type="ORF">HF872_01550</name>
</gene>
<evidence type="ECO:0000313" key="4">
    <source>
        <dbReference type="Proteomes" id="UP001605989"/>
    </source>
</evidence>
<sequence>MELHIDEEVRQDARAVFSRLGLSEEEAVTLFYKRTIAEGRLPFGRAQNGAARVKKKRMNERFAEWDAR</sequence>
<proteinExistence type="predicted"/>
<protein>
    <submittedName>
        <fullName evidence="2">Toxin-antitoxin system antitoxin subunit</fullName>
    </submittedName>
    <submittedName>
        <fullName evidence="1">Type II toxin-antitoxin system RelB/DinJ family antitoxin</fullName>
    </submittedName>
</protein>